<dbReference type="VEuPathDB" id="AmoebaDB:EHI5A_180330"/>
<gene>
    <name evidence="4" type="ORF">CL6EHI_178590</name>
</gene>
<accession>A0A5K1V477</accession>
<dbReference type="PANTHER" id="PTHR17408">
    <property type="entry name" value="HISTONE RNA HAIRPIN-BINDING PROTEIN"/>
    <property type="match status" value="1"/>
</dbReference>
<dbReference type="AlphaFoldDB" id="A0A5K1V477"/>
<protein>
    <submittedName>
        <fullName evidence="4">Histone RNA hairpin-binding protein putative</fullName>
    </submittedName>
</protein>
<dbReference type="Proteomes" id="UP000078387">
    <property type="component" value="Unassembled WGS sequence"/>
</dbReference>
<dbReference type="GO" id="GO:0003729">
    <property type="term" value="F:mRNA binding"/>
    <property type="evidence" value="ECO:0007669"/>
    <property type="project" value="InterPro"/>
</dbReference>
<dbReference type="OMA" id="KLAMTEP"/>
<dbReference type="GO" id="GO:0006398">
    <property type="term" value="P:mRNA 3'-end processing by stem-loop binding and cleavage"/>
    <property type="evidence" value="ECO:0007669"/>
    <property type="project" value="TreeGrafter"/>
</dbReference>
<reference evidence="4 5" key="1">
    <citation type="submission" date="2016-05" db="EMBL/GenBank/DDBJ databases">
        <title>First whole genome sequencing of Entamoeba histolytica HM1:IMSS-clone-6.</title>
        <authorList>
            <person name="Mukherjee Avik.K."/>
            <person name="Izumyama S."/>
            <person name="Nakada-Tsukui K."/>
            <person name="Nozaki T."/>
        </authorList>
    </citation>
    <scope>NUCLEOTIDE SEQUENCE [LARGE SCALE GENOMIC DNA]</scope>
    <source>
        <strain evidence="4 5">HM1:IMSS clone 6</strain>
    </source>
</reference>
<dbReference type="VEuPathDB" id="AmoebaDB:KM1_233700"/>
<feature type="domain" description="Histone RNA hairpin-binding protein RNA-binding" evidence="3">
    <location>
        <begin position="95"/>
        <end position="163"/>
    </location>
</feature>
<sequence length="216" mass="24858">MSSSTQPLRRAFRTIQPNVPRVAVNKTVTINRPSLVLDAEPYKSRKQYIYSISDLLSFKSSAVPYTLPLAVICALSEKSEVPYKTPCKRIIKSEEDPKKLDTRHKQVSYGKVTEGYANYVKFVPVSERIRGDPKTPDIHQSCSKRSWDGQVRKWRRALHAFDDIKTKEELDEVRKRLVVINATPNKLKVPSTEPIHRARMLDSNYIPRSLTFDDLE</sequence>
<dbReference type="GO" id="GO:0005737">
    <property type="term" value="C:cytoplasm"/>
    <property type="evidence" value="ECO:0007669"/>
    <property type="project" value="TreeGrafter"/>
</dbReference>
<evidence type="ECO:0000259" key="3">
    <source>
        <dbReference type="Pfam" id="PF15247"/>
    </source>
</evidence>
<proteinExistence type="inferred from homology"/>
<dbReference type="InterPro" id="IPR026502">
    <property type="entry name" value="SLBP1/SLBP2"/>
</dbReference>
<dbReference type="Gene3D" id="1.10.8.1120">
    <property type="entry name" value="Histone RNA hairpin-binding protein RNA-binding domain"/>
    <property type="match status" value="1"/>
</dbReference>
<dbReference type="EMBL" id="BDEQ01000001">
    <property type="protein sequence ID" value="GAT92380.1"/>
    <property type="molecule type" value="Genomic_DNA"/>
</dbReference>
<dbReference type="GO" id="GO:0051028">
    <property type="term" value="P:mRNA transport"/>
    <property type="evidence" value="ECO:0007669"/>
    <property type="project" value="TreeGrafter"/>
</dbReference>
<comment type="caution">
    <text evidence="4">The sequence shown here is derived from an EMBL/GenBank/DDBJ whole genome shotgun (WGS) entry which is preliminary data.</text>
</comment>
<dbReference type="GO" id="GO:0071204">
    <property type="term" value="C:histone pre-mRNA 3'end processing complex"/>
    <property type="evidence" value="ECO:0007669"/>
    <property type="project" value="TreeGrafter"/>
</dbReference>
<dbReference type="InterPro" id="IPR029344">
    <property type="entry name" value="SLBP_RNA_bind"/>
</dbReference>
<dbReference type="VEuPathDB" id="AmoebaDB:EHI_178590"/>
<name>A0A5K1V477_ENTHI</name>
<dbReference type="GO" id="GO:0071207">
    <property type="term" value="F:histone pre-mRNA stem-loop binding"/>
    <property type="evidence" value="ECO:0007669"/>
    <property type="project" value="TreeGrafter"/>
</dbReference>
<dbReference type="VEuPathDB" id="AmoebaDB:EHI7A_144210"/>
<dbReference type="FunFam" id="1.10.8.1120:FF:000001">
    <property type="entry name" value="Histone RNA hairpin-binding protein-like"/>
    <property type="match status" value="1"/>
</dbReference>
<evidence type="ECO:0000313" key="4">
    <source>
        <dbReference type="EMBL" id="GAT92380.1"/>
    </source>
</evidence>
<evidence type="ECO:0000256" key="1">
    <source>
        <dbReference type="ARBA" id="ARBA00006151"/>
    </source>
</evidence>
<organism evidence="4 5">
    <name type="scientific">Entamoeba histolytica</name>
    <dbReference type="NCBI Taxonomy" id="5759"/>
    <lineage>
        <taxon>Eukaryota</taxon>
        <taxon>Amoebozoa</taxon>
        <taxon>Evosea</taxon>
        <taxon>Archamoebae</taxon>
        <taxon>Mastigamoebida</taxon>
        <taxon>Entamoebidae</taxon>
        <taxon>Entamoeba</taxon>
    </lineage>
</organism>
<keyword evidence="2" id="KW-0694">RNA-binding</keyword>
<dbReference type="InterPro" id="IPR038294">
    <property type="entry name" value="SLBP_RNA_bind_sf"/>
</dbReference>
<dbReference type="Pfam" id="PF15247">
    <property type="entry name" value="SLBP_RNA_bind"/>
    <property type="match status" value="1"/>
</dbReference>
<comment type="similarity">
    <text evidence="1">Belongs to the SLBP family.</text>
</comment>
<dbReference type="VEuPathDB" id="AmoebaDB:EHI8A_161830"/>
<evidence type="ECO:0000313" key="5">
    <source>
        <dbReference type="Proteomes" id="UP000078387"/>
    </source>
</evidence>
<evidence type="ECO:0000256" key="2">
    <source>
        <dbReference type="ARBA" id="ARBA00022884"/>
    </source>
</evidence>
<dbReference type="PANTHER" id="PTHR17408:SF0">
    <property type="entry name" value="HISTONE RNA HAIRPIN-BINDING PROTEIN"/>
    <property type="match status" value="1"/>
</dbReference>